<gene>
    <name evidence="2" type="ORF">JI435_412580</name>
</gene>
<organism evidence="2 3">
    <name type="scientific">Phaeosphaeria nodorum (strain SN15 / ATCC MYA-4574 / FGSC 10173)</name>
    <name type="common">Glume blotch fungus</name>
    <name type="synonym">Parastagonospora nodorum</name>
    <dbReference type="NCBI Taxonomy" id="321614"/>
    <lineage>
        <taxon>Eukaryota</taxon>
        <taxon>Fungi</taxon>
        <taxon>Dikarya</taxon>
        <taxon>Ascomycota</taxon>
        <taxon>Pezizomycotina</taxon>
        <taxon>Dothideomycetes</taxon>
        <taxon>Pleosporomycetidae</taxon>
        <taxon>Pleosporales</taxon>
        <taxon>Pleosporineae</taxon>
        <taxon>Phaeosphaeriaceae</taxon>
        <taxon>Parastagonospora</taxon>
    </lineage>
</organism>
<accession>A0A7U2I3T4</accession>
<name>A0A7U2I3T4_PHANO</name>
<keyword evidence="3" id="KW-1185">Reference proteome</keyword>
<evidence type="ECO:0000256" key="1">
    <source>
        <dbReference type="SAM" id="MobiDB-lite"/>
    </source>
</evidence>
<evidence type="ECO:0000313" key="2">
    <source>
        <dbReference type="EMBL" id="QRC98806.1"/>
    </source>
</evidence>
<dbReference type="AlphaFoldDB" id="A0A7U2I3T4"/>
<proteinExistence type="predicted"/>
<dbReference type="VEuPathDB" id="FungiDB:JI435_412580"/>
<dbReference type="EMBL" id="CP069031">
    <property type="protein sequence ID" value="QRC98806.1"/>
    <property type="molecule type" value="Genomic_DNA"/>
</dbReference>
<sequence>MHMFPPSAQTDGGWSLAPRRKTGTGPSKSVLVASDFPFSTAFPNATTGRLY</sequence>
<protein>
    <submittedName>
        <fullName evidence="2">Uncharacterized protein</fullName>
    </submittedName>
</protein>
<dbReference type="Proteomes" id="UP000663193">
    <property type="component" value="Chromosome 9"/>
</dbReference>
<reference evidence="3" key="1">
    <citation type="journal article" date="2021" name="BMC Genomics">
        <title>Chromosome-level genome assembly and manually-curated proteome of model necrotroph Parastagonospora nodorum Sn15 reveals a genome-wide trove of candidate effector homologs, and redundancy of virulence-related functions within an accessory chromosome.</title>
        <authorList>
            <person name="Bertazzoni S."/>
            <person name="Jones D.A.B."/>
            <person name="Phan H.T."/>
            <person name="Tan K.-C."/>
            <person name="Hane J.K."/>
        </authorList>
    </citation>
    <scope>NUCLEOTIDE SEQUENCE [LARGE SCALE GENOMIC DNA]</scope>
    <source>
        <strain evidence="3">SN15 / ATCC MYA-4574 / FGSC 10173)</strain>
    </source>
</reference>
<evidence type="ECO:0000313" key="3">
    <source>
        <dbReference type="Proteomes" id="UP000663193"/>
    </source>
</evidence>
<feature type="region of interest" description="Disordered" evidence="1">
    <location>
        <begin position="1"/>
        <end position="29"/>
    </location>
</feature>